<comment type="caution">
    <text evidence="5">The sequence shown here is derived from an EMBL/GenBank/DDBJ whole genome shotgun (WGS) entry which is preliminary data.</text>
</comment>
<dbReference type="Gene3D" id="3.40.190.10">
    <property type="entry name" value="Periplasmic binding protein-like II"/>
    <property type="match status" value="1"/>
</dbReference>
<dbReference type="RefSeq" id="WP_150038216.1">
    <property type="nucleotide sequence ID" value="NZ_OW485601.1"/>
</dbReference>
<dbReference type="AlphaFoldDB" id="A0A5M6J200"/>
<dbReference type="EMBL" id="VWPK01000001">
    <property type="protein sequence ID" value="KAA5614561.1"/>
    <property type="molecule type" value="Genomic_DNA"/>
</dbReference>
<feature type="chain" id="PRO_5024411796" evidence="3">
    <location>
        <begin position="23"/>
        <end position="528"/>
    </location>
</feature>
<reference evidence="5 6" key="1">
    <citation type="submission" date="2019-09" db="EMBL/GenBank/DDBJ databases">
        <title>Genome sequence of Rhodovastum atsumiense, a diverse member of the Acetobacteraceae family of non-sulfur purple photosynthetic bacteria.</title>
        <authorList>
            <person name="Meyer T."/>
            <person name="Kyndt J."/>
        </authorList>
    </citation>
    <scope>NUCLEOTIDE SEQUENCE [LARGE SCALE GENOMIC DNA]</scope>
    <source>
        <strain evidence="5 6">DSM 21279</strain>
    </source>
</reference>
<dbReference type="GO" id="GO:0043190">
    <property type="term" value="C:ATP-binding cassette (ABC) transporter complex"/>
    <property type="evidence" value="ECO:0007669"/>
    <property type="project" value="InterPro"/>
</dbReference>
<evidence type="ECO:0000256" key="3">
    <source>
        <dbReference type="SAM" id="SignalP"/>
    </source>
</evidence>
<evidence type="ECO:0000313" key="5">
    <source>
        <dbReference type="EMBL" id="KAA5614561.1"/>
    </source>
</evidence>
<protein>
    <submittedName>
        <fullName evidence="5">ABC transporter substrate-binding protein</fullName>
    </submittedName>
</protein>
<dbReference type="InterPro" id="IPR039424">
    <property type="entry name" value="SBP_5"/>
</dbReference>
<dbReference type="InterPro" id="IPR000914">
    <property type="entry name" value="SBP_5_dom"/>
</dbReference>
<dbReference type="PIRSF" id="PIRSF002741">
    <property type="entry name" value="MppA"/>
    <property type="match status" value="1"/>
</dbReference>
<dbReference type="GO" id="GO:1904680">
    <property type="term" value="F:peptide transmembrane transporter activity"/>
    <property type="evidence" value="ECO:0007669"/>
    <property type="project" value="TreeGrafter"/>
</dbReference>
<dbReference type="Proteomes" id="UP000325255">
    <property type="component" value="Unassembled WGS sequence"/>
</dbReference>
<dbReference type="GO" id="GO:0015833">
    <property type="term" value="P:peptide transport"/>
    <property type="evidence" value="ECO:0007669"/>
    <property type="project" value="TreeGrafter"/>
</dbReference>
<evidence type="ECO:0000259" key="4">
    <source>
        <dbReference type="Pfam" id="PF00496"/>
    </source>
</evidence>
<keyword evidence="3" id="KW-0732">Signal</keyword>
<comment type="similarity">
    <text evidence="2">Belongs to the bacterial solute-binding protein 5 family.</text>
</comment>
<evidence type="ECO:0000256" key="1">
    <source>
        <dbReference type="ARBA" id="ARBA00004418"/>
    </source>
</evidence>
<evidence type="ECO:0000313" key="6">
    <source>
        <dbReference type="Proteomes" id="UP000325255"/>
    </source>
</evidence>
<dbReference type="InterPro" id="IPR030678">
    <property type="entry name" value="Peptide/Ni-bd"/>
</dbReference>
<sequence length="528" mass="57927">MLTRRSVLAASAATAFVPSAFAATPKDVLVVGQQLEQLISLDPGETFEVNGGEAVSNCYNRLLEPDPADPNRLKGDLAETWEVAPDGVTFTFHLRGNAKFATGKPVTAEDAAFSLQRAVKLNKTPAFILTQFGFARDNVDVRIVAPDPRTLVLTVGAQVAPTLLLYCLTANVASVVEKAEVLANAQGDDLGNQWLKTHSAGSGPYVLRNWKANETVLYETNPHALVRPKTRRVIVKHIADPSAQLLQLQKGDIDIARDLQAEQLRAAEADPSLRLSRALRGSLLYVGMNQAHPALARPEVRQAIKWAIDYDAIQKNITPFTHRVHQSFLPEGFPASIKDQPFRRDLARARDLLARAGFAQGFEVTLDHASIQPTADIAQAIQANLGELGIKVTLVAGESRQVFTRTRARQHQLALLAWGPDYFDPHTNAEAFNINTDNSDTARSRTLAWRNSWQDTELSERAAAAARETDARKRIAEYESLQRDSQARSPFAIMLQSQETAALRKVVTGFEIAPLSGRNVFYTASKTA</sequence>
<dbReference type="SUPFAM" id="SSF53850">
    <property type="entry name" value="Periplasmic binding protein-like II"/>
    <property type="match status" value="1"/>
</dbReference>
<organism evidence="5 6">
    <name type="scientific">Rhodovastum atsumiense</name>
    <dbReference type="NCBI Taxonomy" id="504468"/>
    <lineage>
        <taxon>Bacteria</taxon>
        <taxon>Pseudomonadati</taxon>
        <taxon>Pseudomonadota</taxon>
        <taxon>Alphaproteobacteria</taxon>
        <taxon>Acetobacterales</taxon>
        <taxon>Acetobacteraceae</taxon>
        <taxon>Rhodovastum</taxon>
    </lineage>
</organism>
<dbReference type="CDD" id="cd08512">
    <property type="entry name" value="PBP2_NikA_DppA_OppA_like_7"/>
    <property type="match status" value="1"/>
</dbReference>
<dbReference type="PANTHER" id="PTHR30290">
    <property type="entry name" value="PERIPLASMIC BINDING COMPONENT OF ABC TRANSPORTER"/>
    <property type="match status" value="1"/>
</dbReference>
<dbReference type="Gene3D" id="3.10.105.10">
    <property type="entry name" value="Dipeptide-binding Protein, Domain 3"/>
    <property type="match status" value="1"/>
</dbReference>
<comment type="subcellular location">
    <subcellularLocation>
        <location evidence="1">Periplasm</location>
    </subcellularLocation>
</comment>
<dbReference type="OrthoDB" id="9803988at2"/>
<feature type="domain" description="Solute-binding protein family 5" evidence="4">
    <location>
        <begin position="73"/>
        <end position="439"/>
    </location>
</feature>
<feature type="signal peptide" evidence="3">
    <location>
        <begin position="1"/>
        <end position="22"/>
    </location>
</feature>
<gene>
    <name evidence="5" type="ORF">F1189_00030</name>
</gene>
<evidence type="ECO:0000256" key="2">
    <source>
        <dbReference type="ARBA" id="ARBA00005695"/>
    </source>
</evidence>
<proteinExistence type="inferred from homology"/>
<accession>A0A5M6J200</accession>
<name>A0A5M6J200_9PROT</name>
<dbReference type="Pfam" id="PF00496">
    <property type="entry name" value="SBP_bac_5"/>
    <property type="match status" value="1"/>
</dbReference>
<dbReference type="Gene3D" id="3.90.76.10">
    <property type="entry name" value="Dipeptide-binding Protein, Domain 1"/>
    <property type="match status" value="1"/>
</dbReference>
<keyword evidence="6" id="KW-1185">Reference proteome</keyword>
<dbReference type="GO" id="GO:0030288">
    <property type="term" value="C:outer membrane-bounded periplasmic space"/>
    <property type="evidence" value="ECO:0007669"/>
    <property type="project" value="UniProtKB-ARBA"/>
</dbReference>